<dbReference type="EMBL" id="JBBWWQ010000004">
    <property type="protein sequence ID" value="KAK8949351.1"/>
    <property type="molecule type" value="Genomic_DNA"/>
</dbReference>
<proteinExistence type="predicted"/>
<reference evidence="2 3" key="1">
    <citation type="journal article" date="2022" name="Nat. Plants">
        <title>Genomes of leafy and leafless Platanthera orchids illuminate the evolution of mycoheterotrophy.</title>
        <authorList>
            <person name="Li M.H."/>
            <person name="Liu K.W."/>
            <person name="Li Z."/>
            <person name="Lu H.C."/>
            <person name="Ye Q.L."/>
            <person name="Zhang D."/>
            <person name="Wang J.Y."/>
            <person name="Li Y.F."/>
            <person name="Zhong Z.M."/>
            <person name="Liu X."/>
            <person name="Yu X."/>
            <person name="Liu D.K."/>
            <person name="Tu X.D."/>
            <person name="Liu B."/>
            <person name="Hao Y."/>
            <person name="Liao X.Y."/>
            <person name="Jiang Y.T."/>
            <person name="Sun W.H."/>
            <person name="Chen J."/>
            <person name="Chen Y.Q."/>
            <person name="Ai Y."/>
            <person name="Zhai J.W."/>
            <person name="Wu S.S."/>
            <person name="Zhou Z."/>
            <person name="Hsiao Y.Y."/>
            <person name="Wu W.L."/>
            <person name="Chen Y.Y."/>
            <person name="Lin Y.F."/>
            <person name="Hsu J.L."/>
            <person name="Li C.Y."/>
            <person name="Wang Z.W."/>
            <person name="Zhao X."/>
            <person name="Zhong W.Y."/>
            <person name="Ma X.K."/>
            <person name="Ma L."/>
            <person name="Huang J."/>
            <person name="Chen G.Z."/>
            <person name="Huang M.Z."/>
            <person name="Huang L."/>
            <person name="Peng D.H."/>
            <person name="Luo Y.B."/>
            <person name="Zou S.Q."/>
            <person name="Chen S.P."/>
            <person name="Lan S."/>
            <person name="Tsai W.C."/>
            <person name="Van de Peer Y."/>
            <person name="Liu Z.J."/>
        </authorList>
    </citation>
    <scope>NUCLEOTIDE SEQUENCE [LARGE SCALE GENOMIC DNA]</scope>
    <source>
        <strain evidence="2">Lor287</strain>
    </source>
</reference>
<sequence>MAGEAPWSAAPWPAAPGRRCSMAGNSTSILSLSRCPLSLSVNSMAEEGGGGRHGLLVGVSGFEGGTAREWWMAASALGNRPAVETSSSATALFTNDPPARSP</sequence>
<gene>
    <name evidence="2" type="ORF">KSP39_PZI005811</name>
</gene>
<organism evidence="2 3">
    <name type="scientific">Platanthera zijinensis</name>
    <dbReference type="NCBI Taxonomy" id="2320716"/>
    <lineage>
        <taxon>Eukaryota</taxon>
        <taxon>Viridiplantae</taxon>
        <taxon>Streptophyta</taxon>
        <taxon>Embryophyta</taxon>
        <taxon>Tracheophyta</taxon>
        <taxon>Spermatophyta</taxon>
        <taxon>Magnoliopsida</taxon>
        <taxon>Liliopsida</taxon>
        <taxon>Asparagales</taxon>
        <taxon>Orchidaceae</taxon>
        <taxon>Orchidoideae</taxon>
        <taxon>Orchideae</taxon>
        <taxon>Orchidinae</taxon>
        <taxon>Platanthera</taxon>
    </lineage>
</organism>
<evidence type="ECO:0000313" key="2">
    <source>
        <dbReference type="EMBL" id="KAK8949351.1"/>
    </source>
</evidence>
<protein>
    <submittedName>
        <fullName evidence="2">Uncharacterized protein</fullName>
    </submittedName>
</protein>
<evidence type="ECO:0000256" key="1">
    <source>
        <dbReference type="SAM" id="MobiDB-lite"/>
    </source>
</evidence>
<accession>A0AAP0GB95</accession>
<comment type="caution">
    <text evidence="2">The sequence shown here is derived from an EMBL/GenBank/DDBJ whole genome shotgun (WGS) entry which is preliminary data.</text>
</comment>
<feature type="compositionally biased region" description="Polar residues" evidence="1">
    <location>
        <begin position="84"/>
        <end position="93"/>
    </location>
</feature>
<dbReference type="AlphaFoldDB" id="A0AAP0GB95"/>
<feature type="region of interest" description="Disordered" evidence="1">
    <location>
        <begin position="83"/>
        <end position="102"/>
    </location>
</feature>
<keyword evidence="3" id="KW-1185">Reference proteome</keyword>
<dbReference type="Proteomes" id="UP001418222">
    <property type="component" value="Unassembled WGS sequence"/>
</dbReference>
<name>A0AAP0GB95_9ASPA</name>
<evidence type="ECO:0000313" key="3">
    <source>
        <dbReference type="Proteomes" id="UP001418222"/>
    </source>
</evidence>